<keyword evidence="6 8" id="KW-0411">Iron-sulfur</keyword>
<feature type="binding site" evidence="8">
    <location>
        <position position="27"/>
    </location>
    <ligand>
        <name>substrate</name>
    </ligand>
</feature>
<name>Q2LVK5_SYNAS</name>
<keyword evidence="8" id="KW-0671">Queuosine biosynthesis</keyword>
<keyword evidence="7 8" id="KW-0456">Lyase</keyword>
<dbReference type="PIRSF" id="PIRSF000370">
    <property type="entry name" value="QueE"/>
    <property type="match status" value="1"/>
</dbReference>
<organism evidence="10 11">
    <name type="scientific">Syntrophus aciditrophicus (strain SB)</name>
    <dbReference type="NCBI Taxonomy" id="56780"/>
    <lineage>
        <taxon>Bacteria</taxon>
        <taxon>Pseudomonadati</taxon>
        <taxon>Thermodesulfobacteriota</taxon>
        <taxon>Syntrophia</taxon>
        <taxon>Syntrophales</taxon>
        <taxon>Syntrophaceae</taxon>
        <taxon>Syntrophus</taxon>
    </lineage>
</organism>
<keyword evidence="3 8" id="KW-0479">Metal-binding</keyword>
<dbReference type="RefSeq" id="WP_011418139.1">
    <property type="nucleotide sequence ID" value="NC_007759.1"/>
</dbReference>
<dbReference type="Gene3D" id="3.20.20.70">
    <property type="entry name" value="Aldolase class I"/>
    <property type="match status" value="1"/>
</dbReference>
<keyword evidence="1 8" id="KW-0004">4Fe-4S</keyword>
<feature type="binding site" evidence="8">
    <location>
        <position position="70"/>
    </location>
    <ligand>
        <name>substrate</name>
    </ligand>
</feature>
<evidence type="ECO:0000256" key="3">
    <source>
        <dbReference type="ARBA" id="ARBA00022723"/>
    </source>
</evidence>
<evidence type="ECO:0000259" key="9">
    <source>
        <dbReference type="PROSITE" id="PS51918"/>
    </source>
</evidence>
<dbReference type="InterPro" id="IPR058240">
    <property type="entry name" value="rSAM_sf"/>
</dbReference>
<comment type="function">
    <text evidence="8">Catalyzes the complex heterocyclic radical-mediated conversion of 6-carboxy-5,6,7,8-tetrahydropterin (CPH4) to 7-carboxy-7-deazaguanine (CDG), a step common to the biosynthetic pathways of all 7-deazapurine-containing compounds.</text>
</comment>
<evidence type="ECO:0000256" key="5">
    <source>
        <dbReference type="ARBA" id="ARBA00023004"/>
    </source>
</evidence>
<comment type="pathway">
    <text evidence="8">Purine metabolism; 7-cyano-7-deazaguanine biosynthesis.</text>
</comment>
<proteinExistence type="inferred from homology"/>
<dbReference type="GO" id="GO:1904047">
    <property type="term" value="F:S-adenosyl-L-methionine binding"/>
    <property type="evidence" value="ECO:0007669"/>
    <property type="project" value="UniProtKB-UniRule"/>
</dbReference>
<evidence type="ECO:0000256" key="7">
    <source>
        <dbReference type="ARBA" id="ARBA00023239"/>
    </source>
</evidence>
<evidence type="ECO:0000256" key="4">
    <source>
        <dbReference type="ARBA" id="ARBA00022842"/>
    </source>
</evidence>
<reference evidence="10 11" key="1">
    <citation type="journal article" date="2007" name="Proc. Natl. Acad. Sci. U.S.A.">
        <title>The genome of Syntrophus aciditrophicus: life at the thermodynamic limit of microbial growth.</title>
        <authorList>
            <person name="McInerney M.J."/>
            <person name="Rohlin L."/>
            <person name="Mouttaki H."/>
            <person name="Kim U."/>
            <person name="Krupp R.S."/>
            <person name="Rios-Hernandez L."/>
            <person name="Sieber J."/>
            <person name="Struchtemeyer C.G."/>
            <person name="Bhattacharyya A."/>
            <person name="Campbell J.W."/>
            <person name="Gunsalus R.P."/>
        </authorList>
    </citation>
    <scope>NUCLEOTIDE SEQUENCE [LARGE SCALE GENOMIC DNA]</scope>
    <source>
        <strain evidence="10 11">SB</strain>
    </source>
</reference>
<keyword evidence="2 8" id="KW-0949">S-adenosyl-L-methionine</keyword>
<dbReference type="KEGG" id="sat:SYN_01560"/>
<comment type="cofactor">
    <cofactor evidence="8">
        <name>Mg(2+)</name>
        <dbReference type="ChEBI" id="CHEBI:18420"/>
    </cofactor>
</comment>
<dbReference type="FunCoup" id="Q2LVK5">
    <property type="interactions" value="115"/>
</dbReference>
<feature type="binding site" evidence="8">
    <location>
        <position position="35"/>
    </location>
    <ligand>
        <name>[4Fe-4S] cluster</name>
        <dbReference type="ChEBI" id="CHEBI:49883"/>
        <note>4Fe-4S-S-AdoMet</note>
    </ligand>
</feature>
<dbReference type="SFLD" id="SFLDS00029">
    <property type="entry name" value="Radical_SAM"/>
    <property type="match status" value="1"/>
</dbReference>
<dbReference type="eggNOG" id="COG0602">
    <property type="taxonomic scope" value="Bacteria"/>
</dbReference>
<comment type="catalytic activity">
    <reaction evidence="8">
        <text>6-carboxy-5,6,7,8-tetrahydropterin + H(+) = 7-carboxy-7-carbaguanine + NH4(+)</text>
        <dbReference type="Rhea" id="RHEA:27974"/>
        <dbReference type="ChEBI" id="CHEBI:15378"/>
        <dbReference type="ChEBI" id="CHEBI:28938"/>
        <dbReference type="ChEBI" id="CHEBI:61032"/>
        <dbReference type="ChEBI" id="CHEBI:61036"/>
        <dbReference type="EC" id="4.3.99.3"/>
    </reaction>
</comment>
<evidence type="ECO:0000313" key="11">
    <source>
        <dbReference type="Proteomes" id="UP000001933"/>
    </source>
</evidence>
<keyword evidence="5 8" id="KW-0408">Iron</keyword>
<dbReference type="GO" id="GO:0008616">
    <property type="term" value="P:tRNA queuosine(34) biosynthetic process"/>
    <property type="evidence" value="ECO:0007669"/>
    <property type="project" value="UniProtKB-UniRule"/>
</dbReference>
<comment type="similarity">
    <text evidence="8">Belongs to the radical SAM superfamily. 7-carboxy-7-deazaguanine synthase family.</text>
</comment>
<evidence type="ECO:0000256" key="1">
    <source>
        <dbReference type="ARBA" id="ARBA00022485"/>
    </source>
</evidence>
<dbReference type="HOGENOM" id="CLU_066739_2_0_7"/>
<evidence type="ECO:0000256" key="2">
    <source>
        <dbReference type="ARBA" id="ARBA00022691"/>
    </source>
</evidence>
<dbReference type="STRING" id="56780.SYN_01560"/>
<feature type="binding site" evidence="8">
    <location>
        <position position="72"/>
    </location>
    <ligand>
        <name>S-adenosyl-L-methionine</name>
        <dbReference type="ChEBI" id="CHEBI:59789"/>
    </ligand>
</feature>
<dbReference type="UniPathway" id="UPA00391"/>
<feature type="binding site" evidence="8">
    <location>
        <position position="38"/>
    </location>
    <ligand>
        <name>[4Fe-4S] cluster</name>
        <dbReference type="ChEBI" id="CHEBI:49883"/>
        <note>4Fe-4S-S-AdoMet</note>
    </ligand>
</feature>
<dbReference type="PANTHER" id="PTHR42836">
    <property type="entry name" value="7-CARBOXY-7-DEAZAGUANINE SYNTHASE"/>
    <property type="match status" value="1"/>
</dbReference>
<keyword evidence="4 8" id="KW-0460">Magnesium</keyword>
<gene>
    <name evidence="8" type="primary">queE</name>
    <name evidence="10" type="ORF">SYN_01560</name>
</gene>
<feature type="binding site" evidence="8">
    <location>
        <position position="31"/>
    </location>
    <ligand>
        <name>[4Fe-4S] cluster</name>
        <dbReference type="ChEBI" id="CHEBI:49883"/>
        <note>4Fe-4S-S-AdoMet</note>
    </ligand>
</feature>
<feature type="binding site" evidence="8">
    <location>
        <begin position="37"/>
        <end position="39"/>
    </location>
    <ligand>
        <name>S-adenosyl-L-methionine</name>
        <dbReference type="ChEBI" id="CHEBI:59789"/>
    </ligand>
</feature>
<dbReference type="InterPro" id="IPR007197">
    <property type="entry name" value="rSAM"/>
</dbReference>
<dbReference type="HAMAP" id="MF_00917">
    <property type="entry name" value="QueE"/>
    <property type="match status" value="1"/>
</dbReference>
<sequence length="215" mass="24729">MPLKVNEIFYSIQGESSFIGIPCVFVRLTGCNLRCSYCDTRYAYEEGTLWDIPDILDRISSYHCPLVEITGGEPLIQKETPLLIRDLLDRGCHVLLETNGSRPIRTIDERCVRIVDIKCPSSGESRSNDYRNLDDLTGQDEIKFVLGERKDYEFAKEILISRNLANRISHPPIFSPVTNSLDPKKLVRWILEDHLPVRFQLQLHKILWGNDVRGV</sequence>
<feature type="binding site" evidence="8">
    <location>
        <begin position="12"/>
        <end position="14"/>
    </location>
    <ligand>
        <name>substrate</name>
    </ligand>
</feature>
<dbReference type="Pfam" id="PF04055">
    <property type="entry name" value="Radical_SAM"/>
    <property type="match status" value="1"/>
</dbReference>
<dbReference type="InterPro" id="IPR024924">
    <property type="entry name" value="7-CO-7-deazaguanine_synth-like"/>
</dbReference>
<dbReference type="PANTHER" id="PTHR42836:SF1">
    <property type="entry name" value="7-CARBOXY-7-DEAZAGUANINE SYNTHASE"/>
    <property type="match status" value="1"/>
</dbReference>
<dbReference type="EC" id="4.3.99.3" evidence="8"/>
<feature type="domain" description="Radical SAM core" evidence="9">
    <location>
        <begin position="18"/>
        <end position="210"/>
    </location>
</feature>
<dbReference type="GO" id="GO:0051539">
    <property type="term" value="F:4 iron, 4 sulfur cluster binding"/>
    <property type="evidence" value="ECO:0007669"/>
    <property type="project" value="UniProtKB-UniRule"/>
</dbReference>
<evidence type="ECO:0000256" key="6">
    <source>
        <dbReference type="ARBA" id="ARBA00023014"/>
    </source>
</evidence>
<comment type="subunit">
    <text evidence="8">Homodimer.</text>
</comment>
<protein>
    <recommendedName>
        <fullName evidence="8">7-carboxy-7-deazaguanine synthase</fullName>
        <shortName evidence="8">CDG synthase</shortName>
        <ecNumber evidence="8">4.3.99.3</ecNumber>
    </recommendedName>
    <alternativeName>
        <fullName evidence="8">Queuosine biosynthesis protein QueE</fullName>
    </alternativeName>
</protein>
<dbReference type="AlphaFoldDB" id="Q2LVK5"/>
<dbReference type="InterPro" id="IPR013785">
    <property type="entry name" value="Aldolase_TIM"/>
</dbReference>
<dbReference type="GO" id="GO:0000287">
    <property type="term" value="F:magnesium ion binding"/>
    <property type="evidence" value="ECO:0007669"/>
    <property type="project" value="UniProtKB-UniRule"/>
</dbReference>
<keyword evidence="11" id="KW-1185">Reference proteome</keyword>
<dbReference type="CDD" id="cd01335">
    <property type="entry name" value="Radical_SAM"/>
    <property type="match status" value="1"/>
</dbReference>
<dbReference type="EMBL" id="CP000252">
    <property type="protein sequence ID" value="ABC78119.1"/>
    <property type="molecule type" value="Genomic_DNA"/>
</dbReference>
<feature type="binding site" evidence="8">
    <location>
        <position position="40"/>
    </location>
    <ligand>
        <name>Mg(2+)</name>
        <dbReference type="ChEBI" id="CHEBI:18420"/>
    </ligand>
</feature>
<accession>Q2LVK5</accession>
<dbReference type="Proteomes" id="UP000001933">
    <property type="component" value="Chromosome"/>
</dbReference>
<dbReference type="OrthoDB" id="9792276at2"/>
<dbReference type="InParanoid" id="Q2LVK5"/>
<dbReference type="PROSITE" id="PS51918">
    <property type="entry name" value="RADICAL_SAM"/>
    <property type="match status" value="1"/>
</dbReference>
<comment type="cofactor">
    <cofactor evidence="8">
        <name>[4Fe-4S] cluster</name>
        <dbReference type="ChEBI" id="CHEBI:49883"/>
    </cofactor>
    <text evidence="8">Binds 1 [4Fe-4S] cluster. The cluster is coordinated with 3 cysteines and an exchangeable S-adenosyl-L-methionine.</text>
</comment>
<comment type="caution">
    <text evidence="8">Lacks conserved residue(s) required for the propagation of feature annotation.</text>
</comment>
<dbReference type="SUPFAM" id="SSF102114">
    <property type="entry name" value="Radical SAM enzymes"/>
    <property type="match status" value="1"/>
</dbReference>
<dbReference type="GO" id="GO:0016840">
    <property type="term" value="F:carbon-nitrogen lyase activity"/>
    <property type="evidence" value="ECO:0007669"/>
    <property type="project" value="UniProtKB-UniRule"/>
</dbReference>
<evidence type="ECO:0000256" key="8">
    <source>
        <dbReference type="HAMAP-Rule" id="MF_00917"/>
    </source>
</evidence>
<evidence type="ECO:0000313" key="10">
    <source>
        <dbReference type="EMBL" id="ABC78119.1"/>
    </source>
</evidence>
<comment type="cofactor">
    <cofactor evidence="8">
        <name>S-adenosyl-L-methionine</name>
        <dbReference type="ChEBI" id="CHEBI:59789"/>
    </cofactor>
    <text evidence="8">Binds 1 S-adenosyl-L-methionine per subunit.</text>
</comment>